<name>A0A923SN30_WEICO</name>
<comment type="caution">
    <text evidence="1">The sequence shown here is derived from an EMBL/GenBank/DDBJ whole genome shotgun (WGS) entry which is preliminary data.</text>
</comment>
<dbReference type="AlphaFoldDB" id="A0A923SN30"/>
<dbReference type="EMBL" id="JACSZT010000006">
    <property type="protein sequence ID" value="MBC6498680.1"/>
    <property type="molecule type" value="Genomic_DNA"/>
</dbReference>
<protein>
    <submittedName>
        <fullName evidence="1">Uncharacterized protein</fullName>
    </submittedName>
</protein>
<dbReference type="Proteomes" id="UP000650485">
    <property type="component" value="Unassembled WGS sequence"/>
</dbReference>
<proteinExistence type="predicted"/>
<accession>A0A923SN30</accession>
<sequence>MANMIEVLKMTKEEMNMGKKMPKYAVFNMNIGREYHEVAETGDDLDDLLVRYHGKGYQVMAVKPVFEREEW</sequence>
<reference evidence="1" key="1">
    <citation type="submission" date="2020-08" db="EMBL/GenBank/DDBJ databases">
        <title>Complete genome sequence of Weissella confusa strain FS54 provides insights into metabolic potential.</title>
        <authorList>
            <person name="Fhoula I."/>
            <person name="Najjari A."/>
            <person name="Lekired A."/>
            <person name="Bessrour-Aouam N."/>
            <person name="Jaballah S."/>
            <person name="Klibi N."/>
            <person name="Ouzari H.-I."/>
        </authorList>
    </citation>
    <scope>NUCLEOTIDE SEQUENCE</scope>
    <source>
        <strain evidence="1">FS54</strain>
    </source>
</reference>
<gene>
    <name evidence="1" type="ORF">H7R52_08320</name>
</gene>
<organism evidence="1 2">
    <name type="scientific">Weissella confusa</name>
    <name type="common">Lactobacillus confusus</name>
    <dbReference type="NCBI Taxonomy" id="1583"/>
    <lineage>
        <taxon>Bacteria</taxon>
        <taxon>Bacillati</taxon>
        <taxon>Bacillota</taxon>
        <taxon>Bacilli</taxon>
        <taxon>Lactobacillales</taxon>
        <taxon>Lactobacillaceae</taxon>
        <taxon>Weissella</taxon>
    </lineage>
</organism>
<evidence type="ECO:0000313" key="1">
    <source>
        <dbReference type="EMBL" id="MBC6498680.1"/>
    </source>
</evidence>
<evidence type="ECO:0000313" key="2">
    <source>
        <dbReference type="Proteomes" id="UP000650485"/>
    </source>
</evidence>